<dbReference type="EMBL" id="BNAU01000008">
    <property type="protein sequence ID" value="GHF19063.1"/>
    <property type="molecule type" value="Genomic_DNA"/>
</dbReference>
<dbReference type="InterPro" id="IPR036409">
    <property type="entry name" value="Aldolase_II/adducin_N_sf"/>
</dbReference>
<evidence type="ECO:0000313" key="5">
    <source>
        <dbReference type="Proteomes" id="UP000605897"/>
    </source>
</evidence>
<dbReference type="Gene3D" id="3.40.225.10">
    <property type="entry name" value="Class II aldolase/adducin N-terminal domain"/>
    <property type="match status" value="1"/>
</dbReference>
<dbReference type="SUPFAM" id="SSF53639">
    <property type="entry name" value="AraD/HMP-PK domain-like"/>
    <property type="match status" value="1"/>
</dbReference>
<dbReference type="Pfam" id="PF00596">
    <property type="entry name" value="Aldolase_II"/>
    <property type="match status" value="1"/>
</dbReference>
<feature type="domain" description="Class II aldolase/adducin N-terminal" evidence="3">
    <location>
        <begin position="16"/>
        <end position="195"/>
    </location>
</feature>
<keyword evidence="2" id="KW-0456">Lyase</keyword>
<protein>
    <recommendedName>
        <fullName evidence="3">Class II aldolase/adducin N-terminal domain-containing protein</fullName>
    </recommendedName>
</protein>
<dbReference type="SMART" id="SM01007">
    <property type="entry name" value="Aldolase_II"/>
    <property type="match status" value="1"/>
</dbReference>
<keyword evidence="1" id="KW-0479">Metal-binding</keyword>
<sequence length="241" mass="25955">MTIHLRGTAVNVDIAEDVTRAHRALAHVGQSDMVWGHVSARDQDGRGVWMKAAGWGFEEVTRERVLLVSPGGEVLAGEGRRHLEYPIHTQLVAARPDVGAVVHSHAPAAAVFASLDIPLRALSHDAVPFLDPDIPRYTDSGDLIRDDAMGLALAQVVGDSAGALIPGHGFVVVGPNLAVAVMRAVLLERACRNHLSALAAGGPVRWSDESEIAAKRARVWSLDQYQAGYDYLLRRVHDTSH</sequence>
<organism evidence="4 5">
    <name type="scientific">Amycolatopsis deserti</name>
    <dbReference type="NCBI Taxonomy" id="185696"/>
    <lineage>
        <taxon>Bacteria</taxon>
        <taxon>Bacillati</taxon>
        <taxon>Actinomycetota</taxon>
        <taxon>Actinomycetes</taxon>
        <taxon>Pseudonocardiales</taxon>
        <taxon>Pseudonocardiaceae</taxon>
        <taxon>Amycolatopsis</taxon>
    </lineage>
</organism>
<dbReference type="InterPro" id="IPR050197">
    <property type="entry name" value="Aldolase_class_II_sugar_metab"/>
</dbReference>
<dbReference type="InterPro" id="IPR001303">
    <property type="entry name" value="Aldolase_II/adducin_N"/>
</dbReference>
<evidence type="ECO:0000313" key="4">
    <source>
        <dbReference type="EMBL" id="GHF19063.1"/>
    </source>
</evidence>
<evidence type="ECO:0000259" key="3">
    <source>
        <dbReference type="SMART" id="SM01007"/>
    </source>
</evidence>
<comment type="caution">
    <text evidence="4">The sequence shown here is derived from an EMBL/GenBank/DDBJ whole genome shotgun (WGS) entry which is preliminary data.</text>
</comment>
<reference evidence="5" key="1">
    <citation type="journal article" date="2019" name="Int. J. Syst. Evol. Microbiol.">
        <title>The Global Catalogue of Microorganisms (GCM) 10K type strain sequencing project: providing services to taxonomists for standard genome sequencing and annotation.</title>
        <authorList>
            <consortium name="The Broad Institute Genomics Platform"/>
            <consortium name="The Broad Institute Genome Sequencing Center for Infectious Disease"/>
            <person name="Wu L."/>
            <person name="Ma J."/>
        </authorList>
    </citation>
    <scope>NUCLEOTIDE SEQUENCE [LARGE SCALE GENOMIC DNA]</scope>
    <source>
        <strain evidence="5">CGMCC 4.7677</strain>
    </source>
</reference>
<accession>A0ABQ3JH40</accession>
<gene>
    <name evidence="4" type="ORF">GCM10017786_61030</name>
</gene>
<dbReference type="PANTHER" id="PTHR22789">
    <property type="entry name" value="FUCULOSE PHOSPHATE ALDOLASE"/>
    <property type="match status" value="1"/>
</dbReference>
<evidence type="ECO:0000256" key="1">
    <source>
        <dbReference type="ARBA" id="ARBA00022723"/>
    </source>
</evidence>
<dbReference type="Proteomes" id="UP000605897">
    <property type="component" value="Unassembled WGS sequence"/>
</dbReference>
<dbReference type="PANTHER" id="PTHR22789:SF0">
    <property type="entry name" value="3-OXO-TETRONATE 4-PHOSPHATE DECARBOXYLASE-RELATED"/>
    <property type="match status" value="1"/>
</dbReference>
<evidence type="ECO:0000256" key="2">
    <source>
        <dbReference type="ARBA" id="ARBA00023239"/>
    </source>
</evidence>
<name>A0ABQ3JH40_9PSEU</name>
<keyword evidence="5" id="KW-1185">Reference proteome</keyword>
<proteinExistence type="predicted"/>